<evidence type="ECO:0000256" key="3">
    <source>
        <dbReference type="ARBA" id="ARBA00022723"/>
    </source>
</evidence>
<dbReference type="GO" id="GO:0046421">
    <property type="term" value="F:methylisocitrate lyase activity"/>
    <property type="evidence" value="ECO:0007669"/>
    <property type="project" value="InterPro"/>
</dbReference>
<organism evidence="6 7">
    <name type="scientific">Planoprotostelium fungivorum</name>
    <dbReference type="NCBI Taxonomy" id="1890364"/>
    <lineage>
        <taxon>Eukaryota</taxon>
        <taxon>Amoebozoa</taxon>
        <taxon>Evosea</taxon>
        <taxon>Variosea</taxon>
        <taxon>Cavosteliida</taxon>
        <taxon>Cavosteliaceae</taxon>
        <taxon>Planoprotostelium</taxon>
    </lineage>
</organism>
<dbReference type="STRING" id="1890364.A0A2P6NXD1"/>
<dbReference type="NCBIfam" id="TIGR02317">
    <property type="entry name" value="prpB"/>
    <property type="match status" value="1"/>
</dbReference>
<dbReference type="Gene3D" id="3.20.20.60">
    <property type="entry name" value="Phosphoenolpyruvate-binding domains"/>
    <property type="match status" value="1"/>
</dbReference>
<comment type="similarity">
    <text evidence="2">Belongs to the isocitrate lyase/PEP mutase superfamily. Methylisocitrate lyase family.</text>
</comment>
<comment type="cofactor">
    <cofactor evidence="1">
        <name>Mg(2+)</name>
        <dbReference type="ChEBI" id="CHEBI:18420"/>
    </cofactor>
</comment>
<dbReference type="PANTHER" id="PTHR42905">
    <property type="entry name" value="PHOSPHOENOLPYRUVATE CARBOXYLASE"/>
    <property type="match status" value="1"/>
</dbReference>
<dbReference type="InterPro" id="IPR039556">
    <property type="entry name" value="ICL/PEPM"/>
</dbReference>
<keyword evidence="3" id="KW-0479">Metal-binding</keyword>
<evidence type="ECO:0000256" key="1">
    <source>
        <dbReference type="ARBA" id="ARBA00001946"/>
    </source>
</evidence>
<dbReference type="CDD" id="cd00377">
    <property type="entry name" value="ICL_PEPM"/>
    <property type="match status" value="1"/>
</dbReference>
<name>A0A2P6NXD1_9EUKA</name>
<dbReference type="HAMAP" id="MF_01939">
    <property type="entry name" value="PrpB"/>
    <property type="match status" value="1"/>
</dbReference>
<keyword evidence="5" id="KW-0456">Lyase</keyword>
<evidence type="ECO:0000256" key="5">
    <source>
        <dbReference type="ARBA" id="ARBA00023239"/>
    </source>
</evidence>
<comment type="caution">
    <text evidence="6">The sequence shown here is derived from an EMBL/GenBank/DDBJ whole genome shotgun (WGS) entry which is preliminary data.</text>
</comment>
<evidence type="ECO:0008006" key="8">
    <source>
        <dbReference type="Google" id="ProtNLM"/>
    </source>
</evidence>
<evidence type="ECO:0000256" key="2">
    <source>
        <dbReference type="ARBA" id="ARBA00009282"/>
    </source>
</evidence>
<dbReference type="EMBL" id="MDYQ01000009">
    <property type="protein sequence ID" value="PRP88625.1"/>
    <property type="molecule type" value="Genomic_DNA"/>
</dbReference>
<dbReference type="FunFam" id="3.20.20.60:FF:000009">
    <property type="entry name" value="2-methylisocitrate lyase"/>
    <property type="match status" value="1"/>
</dbReference>
<dbReference type="NCBIfam" id="NF008455">
    <property type="entry name" value="PRK11320.1"/>
    <property type="match status" value="1"/>
</dbReference>
<evidence type="ECO:0000313" key="6">
    <source>
        <dbReference type="EMBL" id="PRP88625.1"/>
    </source>
</evidence>
<evidence type="ECO:0000313" key="7">
    <source>
        <dbReference type="Proteomes" id="UP000241769"/>
    </source>
</evidence>
<dbReference type="PANTHER" id="PTHR42905:SF5">
    <property type="entry name" value="CARBOXYVINYL-CARBOXYPHOSPHONATE PHOSPHORYLMUTASE, CHLOROPLASTIC"/>
    <property type="match status" value="1"/>
</dbReference>
<keyword evidence="4" id="KW-0460">Magnesium</keyword>
<dbReference type="GO" id="GO:0046872">
    <property type="term" value="F:metal ion binding"/>
    <property type="evidence" value="ECO:0007669"/>
    <property type="project" value="UniProtKB-KW"/>
</dbReference>
<protein>
    <recommendedName>
        <fullName evidence="8">Methylisocitrate lyase</fullName>
    </recommendedName>
</protein>
<sequence length="296" mass="31925">MAARLASPGTLFRTAVKVNKPLQIPGAVNAYTAMLAEHSGFHALYLSGSGVAAASYGLPDLGITSLNDVVEDVRRITRACKLPLLVDIDTGFGPTAFHIKRAVQEIEAAGAAAVHLEDQASVKRCGHRPNKQIVPEDEMVDRIRAAVDGRTDPNFVIMARTDALANEGIDSALKRSKAYIAAGADMLFPEALNELSQYKIFSDALPGVPILANITEFGKTPMFTTEELAGVGVGMVLYPLSAFRAQSAAALKVYDAIRDKGTQSDVLSIMQTREELYQHLGYHAYEEKMDALFGKK</sequence>
<dbReference type="GO" id="GO:0019629">
    <property type="term" value="P:propionate catabolic process, 2-methylcitrate cycle"/>
    <property type="evidence" value="ECO:0007669"/>
    <property type="project" value="InterPro"/>
</dbReference>
<dbReference type="Pfam" id="PF13714">
    <property type="entry name" value="PEP_mutase"/>
    <property type="match status" value="1"/>
</dbReference>
<gene>
    <name evidence="6" type="ORF">PROFUN_03036</name>
</gene>
<accession>A0A2P6NXD1</accession>
<dbReference type="InterPro" id="IPR015813">
    <property type="entry name" value="Pyrv/PenolPyrv_kinase-like_dom"/>
</dbReference>
<dbReference type="InterPro" id="IPR018523">
    <property type="entry name" value="Isocitrate_lyase_ph_CS"/>
</dbReference>
<proteinExistence type="inferred from homology"/>
<dbReference type="Proteomes" id="UP000241769">
    <property type="component" value="Unassembled WGS sequence"/>
</dbReference>
<dbReference type="InterPro" id="IPR040442">
    <property type="entry name" value="Pyrv_kinase-like_dom_sf"/>
</dbReference>
<dbReference type="AlphaFoldDB" id="A0A2P6NXD1"/>
<dbReference type="PROSITE" id="PS00161">
    <property type="entry name" value="ISOCITRATE_LYASE"/>
    <property type="match status" value="1"/>
</dbReference>
<dbReference type="InParanoid" id="A0A2P6NXD1"/>
<dbReference type="OrthoDB" id="429143at2759"/>
<evidence type="ECO:0000256" key="4">
    <source>
        <dbReference type="ARBA" id="ARBA00022842"/>
    </source>
</evidence>
<dbReference type="InterPro" id="IPR012695">
    <property type="entry name" value="PrpB"/>
</dbReference>
<keyword evidence="7" id="KW-1185">Reference proteome</keyword>
<reference evidence="6 7" key="1">
    <citation type="journal article" date="2018" name="Genome Biol. Evol.">
        <title>Multiple Roots of Fruiting Body Formation in Amoebozoa.</title>
        <authorList>
            <person name="Hillmann F."/>
            <person name="Forbes G."/>
            <person name="Novohradska S."/>
            <person name="Ferling I."/>
            <person name="Riege K."/>
            <person name="Groth M."/>
            <person name="Westermann M."/>
            <person name="Marz M."/>
            <person name="Spaller T."/>
            <person name="Winckler T."/>
            <person name="Schaap P."/>
            <person name="Glockner G."/>
        </authorList>
    </citation>
    <scope>NUCLEOTIDE SEQUENCE [LARGE SCALE GENOMIC DNA]</scope>
    <source>
        <strain evidence="6 7">Jena</strain>
    </source>
</reference>
<dbReference type="SUPFAM" id="SSF51621">
    <property type="entry name" value="Phosphoenolpyruvate/pyruvate domain"/>
    <property type="match status" value="1"/>
</dbReference>